<feature type="repeat" description="Filamin" evidence="4">
    <location>
        <begin position="523"/>
        <end position="558"/>
    </location>
</feature>
<gene>
    <name evidence="7" type="ORF">MELIAE_LOCUS7847</name>
</gene>
<dbReference type="PANTHER" id="PTHR38537:SF13">
    <property type="entry name" value="JITTERBUG, ISOFORM N"/>
    <property type="match status" value="1"/>
</dbReference>
<evidence type="ECO:0000256" key="3">
    <source>
        <dbReference type="ARBA" id="ARBA00023203"/>
    </source>
</evidence>
<dbReference type="Proteomes" id="UP001154078">
    <property type="component" value="Chromosome 5"/>
</dbReference>
<dbReference type="GO" id="GO:0051015">
    <property type="term" value="F:actin filament binding"/>
    <property type="evidence" value="ECO:0007669"/>
    <property type="project" value="InterPro"/>
</dbReference>
<feature type="repeat" description="Filamin" evidence="4">
    <location>
        <begin position="2381"/>
        <end position="2475"/>
    </location>
</feature>
<accession>A0A9P0B7L5</accession>
<feature type="domain" description="Calponin-homology (CH)" evidence="6">
    <location>
        <begin position="35"/>
        <end position="140"/>
    </location>
</feature>
<dbReference type="Gene3D" id="1.10.418.10">
    <property type="entry name" value="Calponin-like domain"/>
    <property type="match status" value="3"/>
</dbReference>
<dbReference type="SUPFAM" id="SSF81296">
    <property type="entry name" value="E set domains"/>
    <property type="match status" value="19"/>
</dbReference>
<dbReference type="InterPro" id="IPR044801">
    <property type="entry name" value="Filamin"/>
</dbReference>
<feature type="repeat" description="Filamin" evidence="4">
    <location>
        <begin position="2472"/>
        <end position="2567"/>
    </location>
</feature>
<feature type="repeat" description="Filamin" evidence="4">
    <location>
        <begin position="1570"/>
        <end position="1662"/>
    </location>
</feature>
<feature type="repeat" description="Filamin" evidence="4">
    <location>
        <begin position="2662"/>
        <end position="2758"/>
    </location>
</feature>
<dbReference type="FunFam" id="2.60.40.10:FF:001349">
    <property type="entry name" value="Jitterbug, isoform F"/>
    <property type="match status" value="1"/>
</dbReference>
<evidence type="ECO:0000256" key="4">
    <source>
        <dbReference type="PROSITE-ProRule" id="PRU00087"/>
    </source>
</evidence>
<feature type="repeat" description="Filamin" evidence="4">
    <location>
        <begin position="1214"/>
        <end position="1307"/>
    </location>
</feature>
<dbReference type="InterPro" id="IPR001715">
    <property type="entry name" value="CH_dom"/>
</dbReference>
<evidence type="ECO:0000256" key="5">
    <source>
        <dbReference type="SAM" id="MobiDB-lite"/>
    </source>
</evidence>
<dbReference type="OrthoDB" id="18740at2759"/>
<proteinExistence type="inferred from homology"/>
<organism evidence="7 8">
    <name type="scientific">Brassicogethes aeneus</name>
    <name type="common">Rape pollen beetle</name>
    <name type="synonym">Meligethes aeneus</name>
    <dbReference type="NCBI Taxonomy" id="1431903"/>
    <lineage>
        <taxon>Eukaryota</taxon>
        <taxon>Metazoa</taxon>
        <taxon>Ecdysozoa</taxon>
        <taxon>Arthropoda</taxon>
        <taxon>Hexapoda</taxon>
        <taxon>Insecta</taxon>
        <taxon>Pterygota</taxon>
        <taxon>Neoptera</taxon>
        <taxon>Endopterygota</taxon>
        <taxon>Coleoptera</taxon>
        <taxon>Polyphaga</taxon>
        <taxon>Cucujiformia</taxon>
        <taxon>Nitidulidae</taxon>
        <taxon>Meligethinae</taxon>
        <taxon>Brassicogethes</taxon>
    </lineage>
</organism>
<feature type="compositionally biased region" description="Polar residues" evidence="5">
    <location>
        <begin position="726"/>
        <end position="761"/>
    </location>
</feature>
<dbReference type="InterPro" id="IPR014756">
    <property type="entry name" value="Ig_E-set"/>
</dbReference>
<dbReference type="Gene3D" id="2.60.40.10">
    <property type="entry name" value="Immunoglobulins"/>
    <property type="match status" value="19"/>
</dbReference>
<dbReference type="FunFam" id="2.60.40.10:FF:001145">
    <property type="entry name" value="Jitterbug, isoform I"/>
    <property type="match status" value="3"/>
</dbReference>
<feature type="repeat" description="Filamin" evidence="4">
    <location>
        <begin position="1498"/>
        <end position="1573"/>
    </location>
</feature>
<feature type="region of interest" description="Disordered" evidence="5">
    <location>
        <begin position="726"/>
        <end position="771"/>
    </location>
</feature>
<dbReference type="FunFam" id="1.10.418.10:FF:000078">
    <property type="entry name" value="Putative Filamin-A"/>
    <property type="match status" value="1"/>
</dbReference>
<evidence type="ECO:0000313" key="7">
    <source>
        <dbReference type="EMBL" id="CAH0557050.1"/>
    </source>
</evidence>
<keyword evidence="3" id="KW-0009">Actin-binding</keyword>
<dbReference type="PROSITE" id="PS50194">
    <property type="entry name" value="FILAMIN_REPEAT"/>
    <property type="match status" value="20"/>
</dbReference>
<dbReference type="EMBL" id="OV121136">
    <property type="protein sequence ID" value="CAH0557050.1"/>
    <property type="molecule type" value="Genomic_DNA"/>
</dbReference>
<comment type="similarity">
    <text evidence="1">Belongs to the filamin family.</text>
</comment>
<feature type="repeat" description="Filamin" evidence="4">
    <location>
        <begin position="1119"/>
        <end position="1216"/>
    </location>
</feature>
<feature type="repeat" description="Filamin" evidence="4">
    <location>
        <begin position="1667"/>
        <end position="1751"/>
    </location>
</feature>
<dbReference type="InterPro" id="IPR001298">
    <property type="entry name" value="Filamin/ABP280_rpt"/>
</dbReference>
<feature type="repeat" description="Filamin" evidence="4">
    <location>
        <begin position="944"/>
        <end position="1033"/>
    </location>
</feature>
<protein>
    <recommendedName>
        <fullName evidence="6">Calponin-homology (CH) domain-containing protein</fullName>
    </recommendedName>
</protein>
<dbReference type="GO" id="GO:0030036">
    <property type="term" value="P:actin cytoskeleton organization"/>
    <property type="evidence" value="ECO:0007669"/>
    <property type="project" value="InterPro"/>
</dbReference>
<feature type="repeat" description="Filamin" evidence="4">
    <location>
        <begin position="2294"/>
        <end position="2383"/>
    </location>
</feature>
<dbReference type="SMART" id="SM00557">
    <property type="entry name" value="IG_FLMN"/>
    <property type="match status" value="19"/>
</dbReference>
<feature type="repeat" description="Filamin" evidence="4">
    <location>
        <begin position="1841"/>
        <end position="1947"/>
    </location>
</feature>
<feature type="repeat" description="Filamin" evidence="4">
    <location>
        <begin position="2568"/>
        <end position="2661"/>
    </location>
</feature>
<dbReference type="SUPFAM" id="SSF47576">
    <property type="entry name" value="Calponin-homology domain, CH-domain"/>
    <property type="match status" value="2"/>
</dbReference>
<dbReference type="CDD" id="cd21229">
    <property type="entry name" value="CH_jitterbug-like_rpt2"/>
    <property type="match status" value="1"/>
</dbReference>
<dbReference type="InterPro" id="IPR017868">
    <property type="entry name" value="Filamin/ABP280_repeat-like"/>
</dbReference>
<feature type="repeat" description="Filamin" evidence="4">
    <location>
        <begin position="1394"/>
        <end position="1486"/>
    </location>
</feature>
<dbReference type="SMART" id="SM00033">
    <property type="entry name" value="CH"/>
    <property type="match status" value="3"/>
</dbReference>
<evidence type="ECO:0000256" key="1">
    <source>
        <dbReference type="ARBA" id="ARBA00009238"/>
    </source>
</evidence>
<feature type="region of interest" description="Disordered" evidence="5">
    <location>
        <begin position="801"/>
        <end position="825"/>
    </location>
</feature>
<dbReference type="InterPro" id="IPR013783">
    <property type="entry name" value="Ig-like_fold"/>
</dbReference>
<feature type="region of interest" description="Disordered" evidence="5">
    <location>
        <begin position="651"/>
        <end position="685"/>
    </location>
</feature>
<evidence type="ECO:0000256" key="2">
    <source>
        <dbReference type="ARBA" id="ARBA00022737"/>
    </source>
</evidence>
<sequence length="2772" mass="298572">MMEGKISHSGLLARSPEGHAARGMQIKGNEDVWVEIQANTFRNWVNEHLPKNLKIADLSEDLCTGVRLCILVEALRGKPLKPSWNKKPMNQHHYLENVTCALNAIEQDGVKLVNIGNVDIVNGNLKLILGLIWSLIVRYQIGRSKFPPRKLMLAWLQAVLPECKVGNLTTDWNSGVLLSALIDYCRPGLFPHWRKLDKHNAIENCRRAMGIAQSELGIPAVLEPEYLASPWLDELSGMTYLSYFMKPGSPGFHATLRWVNSRLERPVNNFTGEWNDGRVISEIIRSLGGSAKAPEKLRSDPAYWESNLNQAIDAGKRLGVDPVLSARDMADKNVEHLGVMAYAAHFQWVPERPPLHDLINVHLNSTSGRVGEETHYQVTLLDSELSYSKVSVDIRAPDNKTYLGKSLNKGHGIFIPQKVGMHELVVKYESEEVLAGHFFRVLPPLVEVAPPGMAPCALGSLVQVLVNATVCKIITVAGNLPGVILEKLAFFEKCLGAPKREDILVTAYSPSGRPLNCPLTTIDGTNSATFKPDEAGEWRIEITYQGKQIQGGPFTCSVFDPDGVHVSNLEGALPLVPHSIDLDCRGVGVPGEVFADIVHDKRSVHCRVEKVDEMGFHYKVHFVPMDAGKHRVYVYFNGYDVKGSPFMMRVGTQKRSKSNSSPTGYRSSPTNRYTSSSPVSSSILNRNTTLNSYRQNASPVLEETHKYAKDYHRMSENRMTDARFQTSSPTFDRSSPSYMHRTASPSYAHRTSSPIYRTKSPSYGRDSPDYITSKRLNEKRFDTSSPSFAKKSSDYDYTNKMSSMRVSESPRASPDVGYTSTSTSRFDKRVTESRSYDSFGGVDSSPIIKVNSMGDHASARKDSWDAINKTRNILSDRSLESLANLTESQLDSDIRRQKAEEHTRYLTNEQNYSHNQSYSQKYNSSLNSYDEKGYGRQSPIYKVTKAGGASSVKVQPVPDGVLGQPVEFEIDGSGAGSGDLEILVEGGRVTSSVRSLGGQRFKAAFTPHQALPHRVDIKFNGETVPGSPWHVNVMSGSNANLSVIGESTRLVPANSPAVFEIITNSNTAPDDFTVHVISPSKRSVQARVLPGNRTGVQSLEFVPTEVGTHIVEVAVNGEKLPSGPLIAKIYDAGLIQVADVSGGVVGQPVQFRVDASQAGEGQLEISINEGEVPNHVQVVGGGRCLVSFTPDQAKPHLIDIKFNGETVRGCPFVCTVADTSRVTLSLSHLELIPVNQPNSFHMGVAGGGAAELAVAVRGPVGELPVKVTGDIHSGFTAEFTPAQVGAHQITVDYNGRPVQGTPFIAKAFDSNKVTVGTVARGTVGRPVTFSVDASEAGEGNLEITISARGLNIPTQVHPQGNAKFAVSFVPAEACDHVVNVAFNKRPVVGCPLIVSVGGSGTGPSVTLPGPGPVHRPSTLLINHPGRLEDIEVNVEGPGGQAVPTQVQTLGNGQFRAEFVPRVVGEHRINVSVSEVPTAGSPYAAKVYDVQAIKVKEASSGVVGKAVTFLVETSQAGPGNLEVTVNGGLVPTSAQAQGPHTYAISFTPREATIHSVDLRFNGQDVPGSPFKCNVSPAAKIVTPETLDKVSVGKPCSFSVESATPPIVEVLGPARRSLPTQITPQDGVANKFTVSFTPLDVGDHSVEVRLPGGHIEGSPFLVKAYDASRVTVTDITDGTVGKPVSFSINASQAGAGNLEIIVAVAGRNVPNFVQSEGNARFKVNFKPTEAATHTLSVRFNGQPVPGSPFNCKVSSGNTQPRVPVSGSGIELAAVGHAAEIKIDGVTGGEPQVIVTAPTGKVLPTKLLISGDTYTGKFVPEMVGRHSVAILINDQHVIGSPFSCNVYDVNKVNVSGLPGRKGGSMSDLSLRDNPAEVGKPVTFSVDAAQAGEGTLELVVSTQHTTIKAEVVACARGLYDVTFVPLSAEDHFVNITFNDMTVVGSPFHCSVIEATQYVQIGSTNYIDLPSDNHRLEISDPNNHHVKYAVKNYKAEFNLTQTGTYRVQVFKGHELYATRTIHVFDTSKIDIVNAPEAVAHRPSVIGINMHKVGPGKLTANVKVANKDVAHSVRQSPTNQNMWEVVFHPIHAAPHKISLLYNNVPKFGVLEVPVKGPGNEPWAGGLGLYQAKVGKVTSFHIDTLGRSAREFDVVVSGPTGSAVPVRCYQTKTGKLQAEFTSREIGPHKVEVLHQAKPVNGSPFICNAFDADNVRIVDIPPTQGNVGEKVVFNVSTKNCGDAELDIQATNPISQSLAVHKTKIDENLTQISFMPTSAGLYQVAVAYGGVPVKGSPLALGVGPVGPSPPPRAVGKGLELGRVGERTSFTVSSVVQPRVQVETVEGNIDVHIQSPKTGEYIVSYTPKWVGTYDIIISIGPNDLPGSPFRPTIVDPSAVRLIGGWNQYLDDSGRIKLPTKLAFDISNAGPGTLDCKISGRKVNADKNGNKVRFEISGEGLNSGEHEFDVRFANIPLPDAPSTVVSLGDQVVLTGKGLAHAQCGEPSVFTIDGSKANSGNPEVTLHAAETNIPIPVMISLAGEKIWRATYTINTPGNYLLSVLWAGRPVKGCPLMVEAKGGADASKVLCSGEGLRQGVVGREIRSWIDTRRAGPGELTAHCTGPRKVAYCELYDHGDATFTLNVKPQEPGKHALTIKYAGQHVQGSPFTLRVAGAPDASKVRVYGPGIEHGVLATFQSRFICDTRGAGAGQLTVRVRGPKGAFRVEMQRESQKDRTILCKYDPTEPGDYRVEVKWAGELVPGSPFPVMIFDTQEELRRYINSL</sequence>
<feature type="repeat" description="Filamin" evidence="4">
    <location>
        <begin position="1033"/>
        <end position="1122"/>
    </location>
</feature>
<dbReference type="PROSITE" id="PS00019">
    <property type="entry name" value="ACTININ_1"/>
    <property type="match status" value="1"/>
</dbReference>
<keyword evidence="8" id="KW-1185">Reference proteome</keyword>
<dbReference type="CDD" id="cd21227">
    <property type="entry name" value="CH_jitterbug-like_rpt1"/>
    <property type="match status" value="1"/>
</dbReference>
<name>A0A9P0B7L5_BRAAE</name>
<feature type="domain" description="Calponin-homology (CH)" evidence="6">
    <location>
        <begin position="146"/>
        <end position="249"/>
    </location>
</feature>
<dbReference type="InterPro" id="IPR036872">
    <property type="entry name" value="CH_dom_sf"/>
</dbReference>
<feature type="repeat" description="Filamin" evidence="4">
    <location>
        <begin position="1752"/>
        <end position="1843"/>
    </location>
</feature>
<dbReference type="FunFam" id="1.10.418.10:FF:000068">
    <property type="entry name" value="Putative Filamin-A"/>
    <property type="match status" value="1"/>
</dbReference>
<feature type="repeat" description="Filamin" evidence="4">
    <location>
        <begin position="2117"/>
        <end position="2201"/>
    </location>
</feature>
<dbReference type="CDD" id="cd21185">
    <property type="entry name" value="CH_jitterbug-like_rpt3"/>
    <property type="match status" value="1"/>
</dbReference>
<feature type="compositionally biased region" description="Polar residues" evidence="5">
    <location>
        <begin position="658"/>
        <end position="685"/>
    </location>
</feature>
<keyword evidence="2" id="KW-0677">Repeat</keyword>
<dbReference type="FunFam" id="2.60.40.10:FF:001473">
    <property type="entry name" value="Jitterbug, isoform C"/>
    <property type="match status" value="1"/>
</dbReference>
<feature type="repeat" description="Filamin" evidence="4">
    <location>
        <begin position="2199"/>
        <end position="2293"/>
    </location>
</feature>
<evidence type="ECO:0000313" key="8">
    <source>
        <dbReference type="Proteomes" id="UP001154078"/>
    </source>
</evidence>
<dbReference type="PANTHER" id="PTHR38537">
    <property type="entry name" value="JITTERBUG, ISOFORM N"/>
    <property type="match status" value="1"/>
</dbReference>
<feature type="repeat" description="Filamin" evidence="4">
    <location>
        <begin position="1318"/>
        <end position="1396"/>
    </location>
</feature>
<reference evidence="7" key="1">
    <citation type="submission" date="2021-12" db="EMBL/GenBank/DDBJ databases">
        <authorList>
            <person name="King R."/>
        </authorList>
    </citation>
    <scope>NUCLEOTIDE SEQUENCE</scope>
</reference>
<dbReference type="Pfam" id="PF00307">
    <property type="entry name" value="CH"/>
    <property type="match status" value="3"/>
</dbReference>
<dbReference type="InterPro" id="IPR001589">
    <property type="entry name" value="Actinin_actin-bd_CS"/>
</dbReference>
<dbReference type="PROSITE" id="PS50021">
    <property type="entry name" value="CH"/>
    <property type="match status" value="2"/>
</dbReference>
<evidence type="ECO:0000259" key="6">
    <source>
        <dbReference type="PROSITE" id="PS50021"/>
    </source>
</evidence>
<dbReference type="Pfam" id="PF00630">
    <property type="entry name" value="Filamin"/>
    <property type="match status" value="18"/>
</dbReference>
<feature type="repeat" description="Filamin" evidence="4">
    <location>
        <begin position="618"/>
        <end position="650"/>
    </location>
</feature>